<dbReference type="Gene3D" id="2.60.40.4270">
    <property type="entry name" value="Listeria-Bacteroides repeat domain"/>
    <property type="match status" value="1"/>
</dbReference>
<keyword evidence="3" id="KW-1133">Transmembrane helix</keyword>
<gene>
    <name evidence="4" type="ORF">O0S09_09830</name>
</gene>
<dbReference type="SMART" id="SM00710">
    <property type="entry name" value="PbH1"/>
    <property type="match status" value="7"/>
</dbReference>
<evidence type="ECO:0000313" key="4">
    <source>
        <dbReference type="EMBL" id="MCZ0863538.1"/>
    </source>
</evidence>
<keyword evidence="3" id="KW-0812">Transmembrane</keyword>
<comment type="caution">
    <text evidence="4">The sequence shown here is derived from an EMBL/GenBank/DDBJ whole genome shotgun (WGS) entry which is preliminary data.</text>
</comment>
<dbReference type="NCBIfam" id="TIGR02543">
    <property type="entry name" value="List_Bact_rpt"/>
    <property type="match status" value="1"/>
</dbReference>
<sequence>MMKTQRTGTLSPKMDAGGTMRRGVLALVVLLLACTLMAGAVSAVDKTEFNQTSFQDGTYTINGAGTYVLNETAVGHIKITASNVDVILNSTSGVKLTGNITISNSANVTIDGMDITVNSSMQYDTNRVSAIRVTATTPGCIVLKNSNITFDKSVDGKKGYVIVSGFALAGSEVTNNKFSNVPGHVLSIHGLQDGKSMTVSGNTVTMNPDEDIRPEPDAQGTGRALLKVWHGYTLNSGVTYIVKDNVVSVVNGNNNKTNVVRVDKATTNPDKVTVKMTNNSLDGDTCSPYLYGGSIYGYQLGTLYINESATSNVQILAPGLNQTGVVWSGDVSATEQTLELNESGSYKLMKDFTSAGIKITGEGVTLNGDKKQITVKLPTDATEKHRTAIDVTGKNADLKNLNLAADSFTGSSDTDMTYLNAVYAHSSEEGTFSLSDSTLDMSKATSSQQTMVVHVVGTYSTVTLKENTITGAKSTNDDQTKPVGNHGTSFGIAVETATISDKLTIQGNTIYPGTAGNSGSIGMRTYALKQAPEHGILITENTIDFQHADGGKYFSGIHMDQIDQQSTALKYNITNNTITNLKAGSETDPEKSNKNSGIYLRNADNSGVSIALNMNGNTISGDLGDGLNVTAFYAHNVTFADSTIYNNTFKITGMDVAKYVRLTNVTTGDKIKWNSTGADKAHAGNWWGKWSEDRKSTTGYLTFANADAAIAAGLPVADLAPLVEVGQPAAQTIEITGNLSIENKTGNTETLTAAFTGGVAADFTWTVGTSGIIELTPTTGSSVTYKPLKIGTTNLTVTSGDVSKVVIITVYNTTAPEVDTTVTTEGNKVNISTSTGSGTTTITTSEDNTTATLTTESGVSITLTYEDAEGAEVKKDDNGNVLSVNGTIKTMVAEYPKSQAPVSADMPVPAQYALNITLDASNALKDGAAIVLPTINPAINQTIVEKITQKNSNHKPLAMISASVPGGDIAQINNNITKIELKFIIPKDGKSSLGKVKALHIKDDTITEAVIRVEQTTTEWVITIHGSGFSYYAIVEDITPAPGPGPQPHVSSSGSGNMDGAYRVLFNDGSSTLSVKTGLSAGDKITAPANPAKDGYTFGGWYKDSACTQGWSFSEGIPGDMTLYAKWTPSSGGQSSSSQQTVSQTGSATAQQTVKATPAATQAQSTSAATPAASGTSASGVSPTMTQAPAPVFGALLGLLAAGVLLRRRD</sequence>
<evidence type="ECO:0000256" key="1">
    <source>
        <dbReference type="ARBA" id="ARBA00004196"/>
    </source>
</evidence>
<feature type="transmembrane region" description="Helical" evidence="3">
    <location>
        <begin position="1188"/>
        <end position="1206"/>
    </location>
</feature>
<dbReference type="InterPro" id="IPR042229">
    <property type="entry name" value="Listeria/Bacterioides_rpt_sf"/>
</dbReference>
<dbReference type="Pfam" id="PF09479">
    <property type="entry name" value="Flg_new"/>
    <property type="match status" value="1"/>
</dbReference>
<dbReference type="PROSITE" id="PS51257">
    <property type="entry name" value="PROKAR_LIPOPROTEIN"/>
    <property type="match status" value="1"/>
</dbReference>
<dbReference type="InterPro" id="IPR006626">
    <property type="entry name" value="PbH1"/>
</dbReference>
<keyword evidence="5" id="KW-1185">Reference proteome</keyword>
<evidence type="ECO:0000256" key="3">
    <source>
        <dbReference type="SAM" id="Phobius"/>
    </source>
</evidence>
<evidence type="ECO:0000256" key="2">
    <source>
        <dbReference type="SAM" id="MobiDB-lite"/>
    </source>
</evidence>
<feature type="region of interest" description="Disordered" evidence="2">
    <location>
        <begin position="1124"/>
        <end position="1184"/>
    </location>
</feature>
<dbReference type="RefSeq" id="WP_268923805.1">
    <property type="nucleotide sequence ID" value="NZ_JAPTGC010000032.1"/>
</dbReference>
<protein>
    <submittedName>
        <fullName evidence="4">InlB B-repeat-containing protein</fullName>
    </submittedName>
</protein>
<accession>A0ABT4IR07</accession>
<keyword evidence="3" id="KW-0472">Membrane</keyword>
<comment type="subcellular location">
    <subcellularLocation>
        <location evidence="1">Cell envelope</location>
    </subcellularLocation>
</comment>
<organism evidence="4 5">
    <name type="scientific">Methanocorpusculum vombati</name>
    <dbReference type="NCBI Taxonomy" id="3002864"/>
    <lineage>
        <taxon>Archaea</taxon>
        <taxon>Methanobacteriati</taxon>
        <taxon>Methanobacteriota</taxon>
        <taxon>Stenosarchaea group</taxon>
        <taxon>Methanomicrobia</taxon>
        <taxon>Methanomicrobiales</taxon>
        <taxon>Methanocorpusculaceae</taxon>
        <taxon>Methanocorpusculum</taxon>
    </lineage>
</organism>
<evidence type="ECO:0000313" key="5">
    <source>
        <dbReference type="Proteomes" id="UP001141336"/>
    </source>
</evidence>
<dbReference type="Proteomes" id="UP001141336">
    <property type="component" value="Unassembled WGS sequence"/>
</dbReference>
<dbReference type="InterPro" id="IPR011050">
    <property type="entry name" value="Pectin_lyase_fold/virulence"/>
</dbReference>
<dbReference type="SUPFAM" id="SSF51126">
    <property type="entry name" value="Pectin lyase-like"/>
    <property type="match status" value="1"/>
</dbReference>
<feature type="compositionally biased region" description="Low complexity" evidence="2">
    <location>
        <begin position="1130"/>
        <end position="1180"/>
    </location>
</feature>
<reference evidence="4" key="1">
    <citation type="submission" date="2022-12" db="EMBL/GenBank/DDBJ databases">
        <title>Isolation and characterisation of novel Methanocorpusculum spp. from native Australian herbivores indicates the genus is ancestrally host-associated.</title>
        <authorList>
            <person name="Volmer J.G."/>
            <person name="Soo R.M."/>
            <person name="Evans P.N."/>
            <person name="Hoedt E.C."/>
            <person name="Astorga Alsina A.L."/>
            <person name="Woodcroft B.J."/>
            <person name="Tyson G.W."/>
            <person name="Hugenholtz P."/>
            <person name="Morrison M."/>
        </authorList>
    </citation>
    <scope>NUCLEOTIDE SEQUENCE</scope>
    <source>
        <strain evidence="4">CW153</strain>
    </source>
</reference>
<proteinExistence type="predicted"/>
<dbReference type="InterPro" id="IPR013378">
    <property type="entry name" value="InlB-like_B-rpt"/>
</dbReference>
<name>A0ABT4IR07_9EURY</name>
<dbReference type="EMBL" id="JAPTGC010000032">
    <property type="protein sequence ID" value="MCZ0863538.1"/>
    <property type="molecule type" value="Genomic_DNA"/>
</dbReference>